<reference evidence="3" key="1">
    <citation type="submission" date="2017-03" db="EMBL/GenBank/DDBJ databases">
        <title>The mitochondrial genome of the carnivorous plant Utricularia reniformis (Lentibulariaceae): structure, comparative analysis and evolutionary landmarks.</title>
        <authorList>
            <person name="Silva S.R."/>
            <person name="Alvarenga D.O."/>
            <person name="Michael T.P."/>
            <person name="Miranda V.F.O."/>
            <person name="Varani A.M."/>
        </authorList>
    </citation>
    <scope>NUCLEOTIDE SEQUENCE</scope>
</reference>
<gene>
    <name evidence="3" type="ORF">AEK19_MT0454</name>
</gene>
<feature type="chain" id="PRO_5012123714" evidence="2">
    <location>
        <begin position="19"/>
        <end position="52"/>
    </location>
</feature>
<proteinExistence type="predicted"/>
<keyword evidence="3" id="KW-0496">Mitochondrion</keyword>
<organism evidence="3">
    <name type="scientific">Utricularia reniformis</name>
    <dbReference type="NCBI Taxonomy" id="192314"/>
    <lineage>
        <taxon>Eukaryota</taxon>
        <taxon>Viridiplantae</taxon>
        <taxon>Streptophyta</taxon>
        <taxon>Embryophyta</taxon>
        <taxon>Tracheophyta</taxon>
        <taxon>Spermatophyta</taxon>
        <taxon>Magnoliopsida</taxon>
        <taxon>eudicotyledons</taxon>
        <taxon>Gunneridae</taxon>
        <taxon>Pentapetalae</taxon>
        <taxon>asterids</taxon>
        <taxon>lamiids</taxon>
        <taxon>Lamiales</taxon>
        <taxon>Lentibulariaceae</taxon>
        <taxon>Utricularia</taxon>
    </lineage>
</organism>
<evidence type="ECO:0000313" key="3">
    <source>
        <dbReference type="EMBL" id="ART30289.1"/>
    </source>
</evidence>
<feature type="signal peptide" evidence="2">
    <location>
        <begin position="1"/>
        <end position="18"/>
    </location>
</feature>
<dbReference type="AlphaFoldDB" id="A0A1Y0AYQ9"/>
<name>A0A1Y0AYQ9_9LAMI</name>
<evidence type="ECO:0000256" key="1">
    <source>
        <dbReference type="SAM" id="MobiDB-lite"/>
    </source>
</evidence>
<dbReference type="EMBL" id="KY774314">
    <property type="protein sequence ID" value="ART30289.1"/>
    <property type="molecule type" value="Genomic_DNA"/>
</dbReference>
<geneLocation type="mitochondrion" evidence="3"/>
<keyword evidence="2" id="KW-0732">Signal</keyword>
<evidence type="ECO:0000256" key="2">
    <source>
        <dbReference type="SAM" id="SignalP"/>
    </source>
</evidence>
<protein>
    <submittedName>
        <fullName evidence="3">Uncharacterized protein</fullName>
    </submittedName>
</protein>
<accession>A0A1Y0AYQ9</accession>
<sequence length="52" mass="5788">MVCLNGGVFFFFLSFMFQMKMPRMLMSSTRQTETGRADEPAKSLVGGSSNLC</sequence>
<feature type="region of interest" description="Disordered" evidence="1">
    <location>
        <begin position="28"/>
        <end position="52"/>
    </location>
</feature>